<evidence type="ECO:0000313" key="3">
    <source>
        <dbReference type="Proteomes" id="UP000288215"/>
    </source>
</evidence>
<evidence type="ECO:0000313" key="2">
    <source>
        <dbReference type="EMBL" id="RWX73483.1"/>
    </source>
</evidence>
<comment type="caution">
    <text evidence="2">The sequence shown here is derived from an EMBL/GenBank/DDBJ whole genome shotgun (WGS) entry which is preliminary data.</text>
</comment>
<gene>
    <name evidence="2" type="ORF">Metus_1457</name>
</gene>
<evidence type="ECO:0000256" key="1">
    <source>
        <dbReference type="SAM" id="Phobius"/>
    </source>
</evidence>
<evidence type="ECO:0008006" key="4">
    <source>
        <dbReference type="Google" id="ProtNLM"/>
    </source>
</evidence>
<proteinExistence type="predicted"/>
<keyword evidence="1" id="KW-0812">Transmembrane</keyword>
<dbReference type="Proteomes" id="UP000288215">
    <property type="component" value="Unassembled WGS sequence"/>
</dbReference>
<reference evidence="2 3" key="1">
    <citation type="submission" date="2018-12" db="EMBL/GenBank/DDBJ databases">
        <title>The complete genome of the methanogenic archaea of the candidate phylum Verstraetearchaeota, obtained from the metagenome of underground thermal water.</title>
        <authorList>
            <person name="Kadnikov V.V."/>
            <person name="Mardanov A.V."/>
            <person name="Beletsky A.V."/>
            <person name="Karnachuk O.V."/>
            <person name="Ravin N.V."/>
        </authorList>
    </citation>
    <scope>NUCLEOTIDE SEQUENCE [LARGE SCALE GENOMIC DNA]</scope>
    <source>
        <strain evidence="2">Ch88</strain>
    </source>
</reference>
<protein>
    <recommendedName>
        <fullName evidence="4">DUF11 domain-containing protein</fullName>
    </recommendedName>
</protein>
<sequence length="385" mass="40347">MRLSTGIKLFNALIVLTVVAASAVTFLVAMNAIAVVSSLRVGEPSFNSSGSVVEISFPISVSNSGPFDVSDIRVSADLKDEDGGLIASASSQPFSVPAGARGAQRSVSIRIDLSEIPQERLSALFSQARNLTLSASAGAALVPFISVSAHLSGSIPWEPPVKDFELGEPVLLGYNSTHLVASMPVRFENPSDISVEGSVNFLLVDADTGSEIASGHLEVEAPPRSEFAGELQFSLRLPENTTALMLEGRTFRCNATLGFKIFGIQVHSVSTPVEMVWDPPVASPYLGSPSVTPYNSTHSVFILPFAFTNANKLITLNGSVKAGLVVGSSLVAECQPVPVHVPPGSGFVCDLEMLVPNWALSVPGTLVLSMDTQLGSTSLEVPVNG</sequence>
<keyword evidence="1" id="KW-0472">Membrane</keyword>
<keyword evidence="1" id="KW-1133">Transmembrane helix</keyword>
<feature type="transmembrane region" description="Helical" evidence="1">
    <location>
        <begin position="12"/>
        <end position="36"/>
    </location>
</feature>
<organism evidence="2 3">
    <name type="scientific">Methanosuratincola subterraneus</name>
    <dbReference type="NCBI Taxonomy" id="2593994"/>
    <lineage>
        <taxon>Archaea</taxon>
        <taxon>Thermoproteota</taxon>
        <taxon>Methanosuratincolia</taxon>
        <taxon>Candidatus Methanomethylicales</taxon>
        <taxon>Candidatus Methanomethylicaceae</taxon>
        <taxon>Candidatus Methanosuratincola (ex Vanwonterghem et al. 2016)</taxon>
    </lineage>
</organism>
<dbReference type="EMBL" id="RXGA01000003">
    <property type="protein sequence ID" value="RWX73483.1"/>
    <property type="molecule type" value="Genomic_DNA"/>
</dbReference>
<accession>A0A444L7F0</accession>
<dbReference type="AlphaFoldDB" id="A0A444L7F0"/>
<name>A0A444L7F0_METS7</name>